<evidence type="ECO:0000259" key="6">
    <source>
        <dbReference type="Pfam" id="PF00561"/>
    </source>
</evidence>
<dbReference type="SUPFAM" id="SSF53474">
    <property type="entry name" value="alpha/beta-Hydrolases"/>
    <property type="match status" value="1"/>
</dbReference>
<protein>
    <recommendedName>
        <fullName evidence="6">AB hydrolase-1 domain-containing protein</fullName>
    </recommendedName>
</protein>
<dbReference type="InterPro" id="IPR029058">
    <property type="entry name" value="AB_hydrolase_fold"/>
</dbReference>
<evidence type="ECO:0000313" key="7">
    <source>
        <dbReference type="EMBL" id="GAA0964636.1"/>
    </source>
</evidence>
<evidence type="ECO:0000256" key="1">
    <source>
        <dbReference type="ARBA" id="ARBA00001974"/>
    </source>
</evidence>
<evidence type="ECO:0000256" key="5">
    <source>
        <dbReference type="ARBA" id="ARBA00023002"/>
    </source>
</evidence>
<dbReference type="Gene3D" id="3.40.50.1820">
    <property type="entry name" value="alpha/beta hydrolase"/>
    <property type="match status" value="2"/>
</dbReference>
<dbReference type="Proteomes" id="UP001500665">
    <property type="component" value="Unassembled WGS sequence"/>
</dbReference>
<organism evidence="7 8">
    <name type="scientific">Actinocorallia libanotica</name>
    <dbReference type="NCBI Taxonomy" id="46162"/>
    <lineage>
        <taxon>Bacteria</taxon>
        <taxon>Bacillati</taxon>
        <taxon>Actinomycetota</taxon>
        <taxon>Actinomycetes</taxon>
        <taxon>Streptosporangiales</taxon>
        <taxon>Thermomonosporaceae</taxon>
        <taxon>Actinocorallia</taxon>
    </lineage>
</organism>
<comment type="cofactor">
    <cofactor evidence="1">
        <name>FAD</name>
        <dbReference type="ChEBI" id="CHEBI:57692"/>
    </cofactor>
</comment>
<evidence type="ECO:0000256" key="3">
    <source>
        <dbReference type="ARBA" id="ARBA00022630"/>
    </source>
</evidence>
<evidence type="ECO:0000256" key="4">
    <source>
        <dbReference type="ARBA" id="ARBA00022827"/>
    </source>
</evidence>
<dbReference type="PANTHER" id="PTHR47470:SF1">
    <property type="entry name" value="FAD-DEPENDENT OXIDOREDUCTASE 2 FAD BINDING DOMAIN-CONTAINING PROTEIN"/>
    <property type="match status" value="1"/>
</dbReference>
<dbReference type="PANTHER" id="PTHR47470">
    <property type="entry name" value="CHOLESTEROL OXIDASE"/>
    <property type="match status" value="1"/>
</dbReference>
<keyword evidence="5" id="KW-0560">Oxidoreductase</keyword>
<evidence type="ECO:0000313" key="8">
    <source>
        <dbReference type="Proteomes" id="UP001500665"/>
    </source>
</evidence>
<keyword evidence="3" id="KW-0285">Flavoprotein</keyword>
<dbReference type="InterPro" id="IPR000073">
    <property type="entry name" value="AB_hydrolase_1"/>
</dbReference>
<accession>A0ABN1RUY3</accession>
<dbReference type="EMBL" id="BAAAHH010000035">
    <property type="protein sequence ID" value="GAA0964636.1"/>
    <property type="molecule type" value="Genomic_DNA"/>
</dbReference>
<reference evidence="7 8" key="1">
    <citation type="journal article" date="2019" name="Int. J. Syst. Evol. Microbiol.">
        <title>The Global Catalogue of Microorganisms (GCM) 10K type strain sequencing project: providing services to taxonomists for standard genome sequencing and annotation.</title>
        <authorList>
            <consortium name="The Broad Institute Genomics Platform"/>
            <consortium name="The Broad Institute Genome Sequencing Center for Infectious Disease"/>
            <person name="Wu L."/>
            <person name="Ma J."/>
        </authorList>
    </citation>
    <scope>NUCLEOTIDE SEQUENCE [LARGE SCALE GENOMIC DNA]</scope>
    <source>
        <strain evidence="7 8">JCM 10696</strain>
    </source>
</reference>
<sequence>MATETRRPAFEGVTDVVVSERLFATADGLGLSLTRFHRADCGDVVLLVHGLAGSREMFTRTGRPNLVSALLEAGFTDVWTLDHRMSSRLPYAAEDHCFTLDDVAAYDHPAALECLREAVGDRRVHVVAHCLGSVTFLTSLFAGLADGVASVVSNSVSLHPRLSRRARARLRFSPALAPQIMGMAGPAPHATRAVRTGGGGYGRHIRRMATAERIVKWDEQDARLPDALTGLEDVRTPVLLLAGSENRVFTDSNIVTYRELERAAPGRHALRVLPGYGHADPFIGRNAHLEVFPHIVDFLHEKAV</sequence>
<dbReference type="Pfam" id="PF00561">
    <property type="entry name" value="Abhydrolase_1"/>
    <property type="match status" value="1"/>
</dbReference>
<dbReference type="RefSeq" id="WP_344244968.1">
    <property type="nucleotide sequence ID" value="NZ_BAAAHH010000035.1"/>
</dbReference>
<gene>
    <name evidence="7" type="ORF">GCM10009550_62930</name>
</gene>
<keyword evidence="4" id="KW-0274">FAD</keyword>
<evidence type="ECO:0000256" key="2">
    <source>
        <dbReference type="ARBA" id="ARBA00010790"/>
    </source>
</evidence>
<proteinExistence type="inferred from homology"/>
<comment type="similarity">
    <text evidence="2">Belongs to the GMC oxidoreductase family.</text>
</comment>
<comment type="caution">
    <text evidence="7">The sequence shown here is derived from an EMBL/GenBank/DDBJ whole genome shotgun (WGS) entry which is preliminary data.</text>
</comment>
<dbReference type="InterPro" id="IPR052542">
    <property type="entry name" value="Cholesterol_Oxidase"/>
</dbReference>
<feature type="domain" description="AB hydrolase-1" evidence="6">
    <location>
        <begin position="44"/>
        <end position="156"/>
    </location>
</feature>
<name>A0ABN1RUY3_9ACTN</name>
<keyword evidence="8" id="KW-1185">Reference proteome</keyword>